<keyword evidence="3" id="KW-0479">Metal-binding</keyword>
<feature type="binding site" evidence="3">
    <location>
        <position position="98"/>
    </location>
    <ligand>
        <name>substrate</name>
    </ligand>
</feature>
<dbReference type="SUPFAM" id="SSF63829">
    <property type="entry name" value="Calcium-dependent phosphotriesterase"/>
    <property type="match status" value="1"/>
</dbReference>
<feature type="domain" description="SMP-30/Gluconolactonase/LRE-like region" evidence="4">
    <location>
        <begin position="13"/>
        <end position="250"/>
    </location>
</feature>
<evidence type="ECO:0000256" key="1">
    <source>
        <dbReference type="ARBA" id="ARBA00008853"/>
    </source>
</evidence>
<evidence type="ECO:0000256" key="3">
    <source>
        <dbReference type="PIRSR" id="PIRSR605511-2"/>
    </source>
</evidence>
<evidence type="ECO:0000256" key="2">
    <source>
        <dbReference type="PIRSR" id="PIRSR605511-1"/>
    </source>
</evidence>
<dbReference type="GO" id="GO:0019853">
    <property type="term" value="P:L-ascorbic acid biosynthetic process"/>
    <property type="evidence" value="ECO:0007669"/>
    <property type="project" value="TreeGrafter"/>
</dbReference>
<dbReference type="InterPro" id="IPR011042">
    <property type="entry name" value="6-blade_b-propeller_TolB-like"/>
</dbReference>
<feature type="binding site" evidence="3">
    <location>
        <position position="192"/>
    </location>
    <ligand>
        <name>a divalent metal cation</name>
        <dbReference type="ChEBI" id="CHEBI:60240"/>
    </ligand>
</feature>
<comment type="similarity">
    <text evidence="1">Belongs to the SMP-30/CGR1 family.</text>
</comment>
<dbReference type="Gene3D" id="2.120.10.30">
    <property type="entry name" value="TolB, C-terminal domain"/>
    <property type="match status" value="1"/>
</dbReference>
<dbReference type="PRINTS" id="PR01790">
    <property type="entry name" value="SMP30FAMILY"/>
</dbReference>
<protein>
    <submittedName>
        <fullName evidence="5">SMP-30/gluconolactonase/LRE family protein</fullName>
    </submittedName>
</protein>
<evidence type="ECO:0000259" key="4">
    <source>
        <dbReference type="Pfam" id="PF08450"/>
    </source>
</evidence>
<feature type="binding site" evidence="3">
    <location>
        <position position="96"/>
    </location>
    <ligand>
        <name>substrate</name>
    </ligand>
</feature>
<evidence type="ECO:0000313" key="6">
    <source>
        <dbReference type="Proteomes" id="UP000474757"/>
    </source>
</evidence>
<dbReference type="AlphaFoldDB" id="A0A6B2K1L9"/>
<keyword evidence="3" id="KW-0862">Zinc</keyword>
<dbReference type="InterPro" id="IPR005511">
    <property type="entry name" value="SMP-30"/>
</dbReference>
<dbReference type="Pfam" id="PF08450">
    <property type="entry name" value="SGL"/>
    <property type="match status" value="1"/>
</dbReference>
<feature type="active site" description="Proton donor/acceptor" evidence="2">
    <location>
        <position position="192"/>
    </location>
</feature>
<proteinExistence type="inferred from homology"/>
<dbReference type="PANTHER" id="PTHR10907">
    <property type="entry name" value="REGUCALCIN"/>
    <property type="match status" value="1"/>
</dbReference>
<comment type="cofactor">
    <cofactor evidence="3">
        <name>Zn(2+)</name>
        <dbReference type="ChEBI" id="CHEBI:29105"/>
    </cofactor>
    <text evidence="3">Binds 1 divalent metal cation per subunit.</text>
</comment>
<dbReference type="Proteomes" id="UP000474757">
    <property type="component" value="Unassembled WGS sequence"/>
</dbReference>
<keyword evidence="6" id="KW-1185">Reference proteome</keyword>
<dbReference type="GO" id="GO:0004341">
    <property type="term" value="F:gluconolactonase activity"/>
    <property type="evidence" value="ECO:0007669"/>
    <property type="project" value="TreeGrafter"/>
</dbReference>
<dbReference type="GO" id="GO:0005509">
    <property type="term" value="F:calcium ion binding"/>
    <property type="evidence" value="ECO:0007669"/>
    <property type="project" value="TreeGrafter"/>
</dbReference>
<dbReference type="InterPro" id="IPR013658">
    <property type="entry name" value="SGL"/>
</dbReference>
<sequence>MRAEPLGPVRAELGEGPVWAPEEGRLHWLDVLGQARHVTDPETGETQTHPLPRLTSCLARRQGGGWVAAGGQALHAVEEGQDGPRLAALPEGTYGRFNDGKCDAAGRLWIGTANAEGRFDCHLYRIPPGGAPERVVDGIAMSNGLGWSPDGRVMYYADSTAQALYAFDFEVGTGALTNQRRLFETTGDEVPDGLSVDAEGHVWLALWGGGRLVRLTPAGEVAAEVHFPTPRVSSCAFGGAGLETLFVTTAKEGASEEERAADPMMGALFRLDPGIAGLPVAMFGG</sequence>
<feature type="binding site" evidence="3">
    <location>
        <position position="116"/>
    </location>
    <ligand>
        <name>substrate</name>
    </ligand>
</feature>
<accession>A0A6B2K1L9</accession>
<name>A0A6B2K1L9_9RHOB</name>
<dbReference type="RefSeq" id="WP_163890443.1">
    <property type="nucleotide sequence ID" value="NZ_JAAFYS010000001.1"/>
</dbReference>
<evidence type="ECO:0000313" key="5">
    <source>
        <dbReference type="EMBL" id="NDV00266.1"/>
    </source>
</evidence>
<comment type="caution">
    <text evidence="5">The sequence shown here is derived from an EMBL/GenBank/DDBJ whole genome shotgun (WGS) entry which is preliminary data.</text>
</comment>
<dbReference type="EMBL" id="JAAGAB010000001">
    <property type="protein sequence ID" value="NDV00266.1"/>
    <property type="molecule type" value="Genomic_DNA"/>
</dbReference>
<reference evidence="5 6" key="1">
    <citation type="submission" date="2020-02" db="EMBL/GenBank/DDBJ databases">
        <title>Pseudoroseicyclus tamarix, sp. nov., isolated from offshore sediment of a Tamarix chinensis forest.</title>
        <authorList>
            <person name="Gai Y."/>
        </authorList>
    </citation>
    <scope>NUCLEOTIDE SEQUENCE [LARGE SCALE GENOMIC DNA]</scope>
    <source>
        <strain evidence="5 6">CLL3-39</strain>
    </source>
</reference>
<feature type="binding site" evidence="3">
    <location>
        <position position="143"/>
    </location>
    <ligand>
        <name>a divalent metal cation</name>
        <dbReference type="ChEBI" id="CHEBI:60240"/>
    </ligand>
</feature>
<organism evidence="5 6">
    <name type="scientific">Pseudoroseicyclus tamaricis</name>
    <dbReference type="NCBI Taxonomy" id="2705421"/>
    <lineage>
        <taxon>Bacteria</taxon>
        <taxon>Pseudomonadati</taxon>
        <taxon>Pseudomonadota</taxon>
        <taxon>Alphaproteobacteria</taxon>
        <taxon>Rhodobacterales</taxon>
        <taxon>Paracoccaceae</taxon>
        <taxon>Pseudoroseicyclus</taxon>
    </lineage>
</organism>
<feature type="binding site" evidence="3">
    <location>
        <position position="15"/>
    </location>
    <ligand>
        <name>a divalent metal cation</name>
        <dbReference type="ChEBI" id="CHEBI:60240"/>
    </ligand>
</feature>
<dbReference type="PANTHER" id="PTHR10907:SF47">
    <property type="entry name" value="REGUCALCIN"/>
    <property type="match status" value="1"/>
</dbReference>
<gene>
    <name evidence="5" type="ORF">GZA08_04690</name>
</gene>